<dbReference type="InterPro" id="IPR018936">
    <property type="entry name" value="PI3/4_kinase_CS"/>
</dbReference>
<evidence type="ECO:0000256" key="2">
    <source>
        <dbReference type="ARBA" id="ARBA00006209"/>
    </source>
</evidence>
<dbReference type="PROSITE" id="PS00916">
    <property type="entry name" value="PI3_4_KINASE_2"/>
    <property type="match status" value="1"/>
</dbReference>
<accession>A0A0W0CUC6</accession>
<dbReference type="GO" id="GO:0060237">
    <property type="term" value="P:regulation of fungal-type cell wall organization"/>
    <property type="evidence" value="ECO:0007669"/>
    <property type="project" value="EnsemblFungi"/>
</dbReference>
<dbReference type="GO" id="GO:0005886">
    <property type="term" value="C:plasma membrane"/>
    <property type="evidence" value="ECO:0007669"/>
    <property type="project" value="EnsemblFungi"/>
</dbReference>
<dbReference type="InterPro" id="IPR042236">
    <property type="entry name" value="PI3K_accessory_sf"/>
</dbReference>
<keyword evidence="6 10" id="KW-0418">Kinase</keyword>
<dbReference type="PANTHER" id="PTHR10048:SF15">
    <property type="entry name" value="PHOSPHATIDYLINOSITOL 4-KINASE ALPHA"/>
    <property type="match status" value="1"/>
</dbReference>
<evidence type="ECO:0000256" key="6">
    <source>
        <dbReference type="ARBA" id="ARBA00022777"/>
    </source>
</evidence>
<dbReference type="Gene3D" id="1.25.40.70">
    <property type="entry name" value="Phosphatidylinositol 3-kinase, accessory domain (PIK)"/>
    <property type="match status" value="1"/>
</dbReference>
<gene>
    <name evidence="10" type="ORF">AO440_000875</name>
</gene>
<dbReference type="GO" id="GO:0000422">
    <property type="term" value="P:autophagy of mitochondrion"/>
    <property type="evidence" value="ECO:0007669"/>
    <property type="project" value="EnsemblFungi"/>
</dbReference>
<dbReference type="VEuPathDB" id="FungiDB:CAGL0D06446g"/>
<evidence type="ECO:0000256" key="4">
    <source>
        <dbReference type="ARBA" id="ARBA00022679"/>
    </source>
</evidence>
<dbReference type="SMART" id="SM00146">
    <property type="entry name" value="PI3Kc"/>
    <property type="match status" value="1"/>
</dbReference>
<dbReference type="GO" id="GO:0140504">
    <property type="term" value="P:microlipophagy"/>
    <property type="evidence" value="ECO:0007669"/>
    <property type="project" value="EnsemblFungi"/>
</dbReference>
<dbReference type="InterPro" id="IPR000403">
    <property type="entry name" value="PI3/4_kinase_cat_dom"/>
</dbReference>
<sequence>MVIATRTLRGEALKKLAQCVGSSNVHTETTKNDMNDADDTLEMIIKALPIYYSTSPAKLYTIPLNMNEWEIIVGICASVPDSLSRTLEILENTVAPYFLHSPRQRISDLMYSKFRMRSLKNPNELCTFELTRFLIRSARKFPEVVPVVEKLFAQFVASVTEVIFDNNTCLFSLLGFLNAFILEETPLKLSYIVWDLVSNFFINQNFFKDLDNVLSSNNGFDKSLLIQYFDAAAEISSVKFWELLSSMQVKILRTMLEVPESYELVSEYLLDLQYQHFKDMHKPVSERKESAKFEKFKRLLRDNHKMLLSLCQFSLSAYEAKEYYDLSNETRSNYTFGTDAYLLQMLSVIPFLDFEANRERFMDVVVMMVSSGLEKNLLFEESIPFLIKTLISVSSILNYFVKEVSLIQLRFFPILIASQHISMDIIANVTRNFSMGLKPLSEDAIVSTIYSINNLLALTEDGLIMPIIKERKLTITSSSDREVLNQPSAHILEGFDLKATTASIHPVKSSVQDLTGTPATYHRMLFRNCVTAIKRIASHYNTQSITALTISVLSQKVNVVSKELDDIILQSMAKLAPYIGVNEFTLFLKFLKLTENAAIKQNNEALFNCLIRSKITLSAVLLEKSFNTDHYKFYLHDLLESITSSGDVERSDHHRTQSEITRVADQIVIYLKPLAALLPPISQKPLDLSTDAKTTTMFRNIWFNMVIHGFYFESDIVKINYNQLQRIAINSPPLTSDFPSNNKELSIDLNSILRRSSSSANIKQQRQSISEYLNSNIVQARTVSTPKVMFLAAAKLLETIRCEVGDCSKLVQYLSDPAMTSSSVENCISFMTIAMIKKYAEIAKRETTEQFNSTRIADQLNNLLLCLAHRDENLQNIAFQACDLFIKSIPSSLLHHHSLYTLLDLLTTLFDSIEDCERTKFDPNYEFLLKYSQVRVLLPGSIYWRKETLARLHKSARTWLLIILETANQNSKILLNTYISGVAQFYRSNTIEYGVSFAIEMAGSILNADRELSKMSFGGFQRPNAVAGFISQQSWRSKFLADTSISFTPEVFADEIQKQADDIRVKVQAKRFVSGQEVSDLLDFCAALLIIGNYNGKSVLYNLVRIPFEVFTSFSMKSATNIWLTVITERPDLAHVILSDVIFCWKESIISKKGLFDREHDLLPEDYQMMEYAPYDKVKIDRDARIASSTFEPHRHIIKFFSSHFAGTQHQSDHLLNLFTTCFIYGVQEFSKASLHPFARLIRNEYLLFGISILRANVRRNTNIVSSLCRLIINAGLEWFRKPFSWPFGSNELKIRADLSILSDVYKATDSLSSVFSEHSGKSFKLFEYFIAHEIQQIQVWLTPLDKIQGANSNDLPLNMLQTAFDINPDLALNIAQRYQSKKLDQALVDMIIKEPLKSVTTASALSLYLDERRLNKNSDLHHILYWVPVAPLKAINLFLPNWNQNEFILQYSIFALESHDVNLTFFYVPQIVQCLRYDKTGYVERLIMETAKISMLFSHQIIWNMLANCYKDDEGIIEDDIKPILDRVRTHMVSEFDQPALELYQKEFSFFNEVTGISGKLKPYIKKTKAEKKKKIDEEMSKVVVKPGVYLPSNPDGIVIDIDRKSGKPLQSHAKAPFMATFKIKKELQDSKTGDRITVENWQAAIFKVGDDCRQDVLALQLISVFKTIWSSIGLDVYVYPNRVTATAPGCGVIDVLPNSISRDMLGREAVNGLYEYFVSKFGHENTIEFQKARTNFVKSLAGYSVISYLLQFKDRHNGNIMYDGDGHCLHIDFGFIFDIVPGGVKFEAVPFKLTKEMVRVMGGSQNTQAYQDFEELCIKAYLAARPHMDMILSCVEPMLGSGLPCFKGSKTMRNLENRFQPHRTDQEAANYMKQLINKSYESVFTKGYDEFQRITNGIPY</sequence>
<dbReference type="Gene3D" id="3.30.1010.10">
    <property type="entry name" value="Phosphatidylinositol 3-kinase Catalytic Subunit, Chain A, domain 4"/>
    <property type="match status" value="1"/>
</dbReference>
<dbReference type="Gene3D" id="1.10.1070.11">
    <property type="entry name" value="Phosphatidylinositol 3-/4-kinase, catalytic domain"/>
    <property type="match status" value="1"/>
</dbReference>
<dbReference type="SUPFAM" id="SSF48371">
    <property type="entry name" value="ARM repeat"/>
    <property type="match status" value="1"/>
</dbReference>
<dbReference type="GO" id="GO:0004430">
    <property type="term" value="F:1-phosphatidylinositol 4-kinase activity"/>
    <property type="evidence" value="ECO:0007669"/>
    <property type="project" value="UniProtKB-EC"/>
</dbReference>
<comment type="caution">
    <text evidence="10">The sequence shown here is derived from an EMBL/GenBank/DDBJ whole genome shotgun (WGS) entry which is preliminary data.</text>
</comment>
<reference evidence="10 11" key="1">
    <citation type="submission" date="2015-10" db="EMBL/GenBank/DDBJ databases">
        <title>Draft genomes sequences of Candida glabrata isolates 1A, 1B, 2A, 2B, 3A and 3B.</title>
        <authorList>
            <person name="Haavelsrud O.E."/>
            <person name="Gaustad P."/>
        </authorList>
    </citation>
    <scope>NUCLEOTIDE SEQUENCE [LARGE SCALE GENOMIC DNA]</scope>
    <source>
        <strain evidence="10">910700640</strain>
    </source>
</reference>
<evidence type="ECO:0000256" key="1">
    <source>
        <dbReference type="ARBA" id="ARBA00001686"/>
    </source>
</evidence>
<evidence type="ECO:0000259" key="8">
    <source>
        <dbReference type="PROSITE" id="PS50290"/>
    </source>
</evidence>
<dbReference type="SMART" id="SM00145">
    <property type="entry name" value="PI3Ka"/>
    <property type="match status" value="1"/>
</dbReference>
<evidence type="ECO:0000313" key="11">
    <source>
        <dbReference type="Proteomes" id="UP000054886"/>
    </source>
</evidence>
<dbReference type="Pfam" id="PF00613">
    <property type="entry name" value="PI3Ka"/>
    <property type="match status" value="1"/>
</dbReference>
<dbReference type="GO" id="GO:0005737">
    <property type="term" value="C:cytoplasm"/>
    <property type="evidence" value="ECO:0007669"/>
    <property type="project" value="TreeGrafter"/>
</dbReference>
<organism evidence="10 11">
    <name type="scientific">Candida glabrata</name>
    <name type="common">Yeast</name>
    <name type="synonym">Torulopsis glabrata</name>
    <dbReference type="NCBI Taxonomy" id="5478"/>
    <lineage>
        <taxon>Eukaryota</taxon>
        <taxon>Fungi</taxon>
        <taxon>Dikarya</taxon>
        <taxon>Ascomycota</taxon>
        <taxon>Saccharomycotina</taxon>
        <taxon>Saccharomycetes</taxon>
        <taxon>Saccharomycetales</taxon>
        <taxon>Saccharomycetaceae</taxon>
        <taxon>Nakaseomyces</taxon>
    </lineage>
</organism>
<dbReference type="SUPFAM" id="SSF56112">
    <property type="entry name" value="Protein kinase-like (PK-like)"/>
    <property type="match status" value="1"/>
</dbReference>
<dbReference type="GO" id="GO:0006995">
    <property type="term" value="P:cellular response to nitrogen starvation"/>
    <property type="evidence" value="ECO:0007669"/>
    <property type="project" value="EnsemblFungi"/>
</dbReference>
<dbReference type="Pfam" id="PF00454">
    <property type="entry name" value="PI3_PI4_kinase"/>
    <property type="match status" value="1"/>
</dbReference>
<dbReference type="InterPro" id="IPR016024">
    <property type="entry name" value="ARM-type_fold"/>
</dbReference>
<dbReference type="Pfam" id="PF19274">
    <property type="entry name" value="PI4K_N"/>
    <property type="match status" value="1"/>
</dbReference>
<comment type="catalytic activity">
    <reaction evidence="1">
        <text>a 1,2-diacyl-sn-glycero-3-phospho-(1D-myo-inositol) + ATP = a 1,2-diacyl-sn-glycero-3-phospho-(1D-myo-inositol 4-phosphate) + ADP + H(+)</text>
        <dbReference type="Rhea" id="RHEA:19877"/>
        <dbReference type="ChEBI" id="CHEBI:15378"/>
        <dbReference type="ChEBI" id="CHEBI:30616"/>
        <dbReference type="ChEBI" id="CHEBI:57880"/>
        <dbReference type="ChEBI" id="CHEBI:58178"/>
        <dbReference type="ChEBI" id="CHEBI:456216"/>
        <dbReference type="EC" id="2.7.1.67"/>
    </reaction>
</comment>
<dbReference type="InterPro" id="IPR001263">
    <property type="entry name" value="PI3K_accessory_dom"/>
</dbReference>
<dbReference type="GO" id="GO:0046854">
    <property type="term" value="P:phosphatidylinositol phosphate biosynthetic process"/>
    <property type="evidence" value="ECO:0007669"/>
    <property type="project" value="EnsemblFungi"/>
</dbReference>
<feature type="domain" description="PI3K/PI4K catalytic" evidence="8">
    <location>
        <begin position="1619"/>
        <end position="1886"/>
    </location>
</feature>
<evidence type="ECO:0000313" key="10">
    <source>
        <dbReference type="EMBL" id="KTB00657.1"/>
    </source>
</evidence>
<dbReference type="FunFam" id="3.30.1010.10:FF:000014">
    <property type="entry name" value="Phosphatidylinositol 4-kinase STT4"/>
    <property type="match status" value="1"/>
</dbReference>
<dbReference type="InterPro" id="IPR015433">
    <property type="entry name" value="PI3/4_kinase"/>
</dbReference>
<dbReference type="GO" id="GO:0048015">
    <property type="term" value="P:phosphatidylinositol-mediated signaling"/>
    <property type="evidence" value="ECO:0007669"/>
    <property type="project" value="TreeGrafter"/>
</dbReference>
<dbReference type="InterPro" id="IPR011009">
    <property type="entry name" value="Kinase-like_dom_sf"/>
</dbReference>
<evidence type="ECO:0000256" key="5">
    <source>
        <dbReference type="ARBA" id="ARBA00022741"/>
    </source>
</evidence>
<dbReference type="EC" id="2.7.1.67" evidence="3"/>
<dbReference type="PANTHER" id="PTHR10048">
    <property type="entry name" value="PHOSPHATIDYLINOSITOL KINASE"/>
    <property type="match status" value="1"/>
</dbReference>
<keyword evidence="5" id="KW-0547">Nucleotide-binding</keyword>
<name>A0A0W0CUC6_CANGB</name>
<evidence type="ECO:0000256" key="7">
    <source>
        <dbReference type="ARBA" id="ARBA00022840"/>
    </source>
</evidence>
<dbReference type="VEuPathDB" id="FungiDB:GVI51_D06435"/>
<dbReference type="GO" id="GO:0061909">
    <property type="term" value="P:autophagosome-lysosome fusion"/>
    <property type="evidence" value="ECO:0007669"/>
    <property type="project" value="EnsemblFungi"/>
</dbReference>
<feature type="domain" description="PIK helical" evidence="9">
    <location>
        <begin position="1347"/>
        <end position="1532"/>
    </location>
</feature>
<dbReference type="PROSITE" id="PS50290">
    <property type="entry name" value="PI3_4_KINASE_3"/>
    <property type="match status" value="1"/>
</dbReference>
<dbReference type="PROSITE" id="PS51545">
    <property type="entry name" value="PIK_HELICAL"/>
    <property type="match status" value="1"/>
</dbReference>
<evidence type="ECO:0000259" key="9">
    <source>
        <dbReference type="PROSITE" id="PS51545"/>
    </source>
</evidence>
<dbReference type="InterPro" id="IPR036940">
    <property type="entry name" value="PI3/4_kinase_cat_sf"/>
</dbReference>
<protein>
    <recommendedName>
        <fullName evidence="3">1-phosphatidylinositol 4-kinase</fullName>
        <ecNumber evidence="3">2.7.1.67</ecNumber>
    </recommendedName>
</protein>
<dbReference type="PROSITE" id="PS00915">
    <property type="entry name" value="PI3_4_KINASE_1"/>
    <property type="match status" value="1"/>
</dbReference>
<dbReference type="VEuPathDB" id="FungiDB:GWK60_D06633"/>
<keyword evidence="7" id="KW-0067">ATP-binding</keyword>
<dbReference type="VEuPathDB" id="FungiDB:B1J91_D06446g"/>
<comment type="similarity">
    <text evidence="2">Belongs to the PI3/PI4-kinase family. Type III PI4K subfamily.</text>
</comment>
<dbReference type="InterPro" id="IPR045495">
    <property type="entry name" value="PI4K_N"/>
</dbReference>
<dbReference type="EMBL" id="LLZZ01000136">
    <property type="protein sequence ID" value="KTB00657.1"/>
    <property type="molecule type" value="Genomic_DNA"/>
</dbReference>
<dbReference type="FunFam" id="1.10.1070.11:FF:000022">
    <property type="entry name" value="Phosphatidylinositol 4-kinase stt4"/>
    <property type="match status" value="1"/>
</dbReference>
<keyword evidence="4" id="KW-0808">Transferase</keyword>
<dbReference type="Proteomes" id="UP000054886">
    <property type="component" value="Unassembled WGS sequence"/>
</dbReference>
<dbReference type="FunFam" id="1.25.40.70:FF:000011">
    <property type="entry name" value="Phosphatidylinositol 4-kinase alpha"/>
    <property type="match status" value="1"/>
</dbReference>
<dbReference type="CDD" id="cd05167">
    <property type="entry name" value="PI4Kc_III_alpha"/>
    <property type="match status" value="1"/>
</dbReference>
<dbReference type="GO" id="GO:0005524">
    <property type="term" value="F:ATP binding"/>
    <property type="evidence" value="ECO:0007669"/>
    <property type="project" value="UniProtKB-KW"/>
</dbReference>
<dbReference type="GO" id="GO:0030866">
    <property type="term" value="P:cortical actin cytoskeleton organization"/>
    <property type="evidence" value="ECO:0007669"/>
    <property type="project" value="EnsemblFungi"/>
</dbReference>
<proteinExistence type="inferred from homology"/>
<evidence type="ECO:0000256" key="3">
    <source>
        <dbReference type="ARBA" id="ARBA00012169"/>
    </source>
</evidence>